<reference evidence="2" key="1">
    <citation type="submission" date="2015-08" db="EMBL/GenBank/DDBJ databases">
        <title>Complete Genome Sequence of Azospirillum thiophilum BV-S.</title>
        <authorList>
            <person name="Fomenkov A."/>
            <person name="Vincze T."/>
            <person name="Grabovich M."/>
            <person name="Dubinina G."/>
            <person name="Orlova M."/>
            <person name="Belousova E."/>
            <person name="Roberts R.J."/>
        </authorList>
    </citation>
    <scope>NUCLEOTIDE SEQUENCE [LARGE SCALE GENOMIC DNA]</scope>
    <source>
        <strain evidence="2">BV-S</strain>
    </source>
</reference>
<organism evidence="1 2">
    <name type="scientific">Azospirillum thiophilum</name>
    <dbReference type="NCBI Taxonomy" id="528244"/>
    <lineage>
        <taxon>Bacteria</taxon>
        <taxon>Pseudomonadati</taxon>
        <taxon>Pseudomonadota</taxon>
        <taxon>Alphaproteobacteria</taxon>
        <taxon>Rhodospirillales</taxon>
        <taxon>Azospirillaceae</taxon>
        <taxon>Azospirillum</taxon>
    </lineage>
</organism>
<name>A0AAC8W6H9_9PROT</name>
<reference evidence="1 2" key="2">
    <citation type="journal article" date="2016" name="Genome Announc.">
        <title>Complete Genome Sequence of a Strain of Azospirillum thiophilum Isolated from a Sulfide Spring.</title>
        <authorList>
            <person name="Fomenkov A."/>
            <person name="Vincze T."/>
            <person name="Grabovich M."/>
            <person name="Anton B.P."/>
            <person name="Dubinina G."/>
            <person name="Orlova M."/>
            <person name="Belousova E."/>
            <person name="Roberts R.J."/>
        </authorList>
    </citation>
    <scope>NUCLEOTIDE SEQUENCE [LARGE SCALE GENOMIC DNA]</scope>
    <source>
        <strain evidence="1 2">BV-S</strain>
    </source>
</reference>
<evidence type="ECO:0000313" key="1">
    <source>
        <dbReference type="EMBL" id="ALG75741.1"/>
    </source>
</evidence>
<evidence type="ECO:0000313" key="2">
    <source>
        <dbReference type="Proteomes" id="UP000069935"/>
    </source>
</evidence>
<sequence>MGRRYMSADLRSGFRGWVSLTNAADSSIEDWFAPTEDWLATMEGRYATMEDWFASLKDRCAARLRIGFLKDWLAPMEDWCAG</sequence>
<gene>
    <name evidence="1" type="ORF">AL072_32930</name>
</gene>
<accession>A0AAC8W6H9</accession>
<dbReference type="KEGG" id="ati:AL072_32930"/>
<proteinExistence type="predicted"/>
<dbReference type="Proteomes" id="UP000069935">
    <property type="component" value="Chromosome 8"/>
</dbReference>
<keyword evidence="2" id="KW-1185">Reference proteome</keyword>
<dbReference type="EMBL" id="CP012408">
    <property type="protein sequence ID" value="ALG75741.1"/>
    <property type="molecule type" value="Genomic_DNA"/>
</dbReference>
<dbReference type="AlphaFoldDB" id="A0AAC8W6H9"/>
<protein>
    <submittedName>
        <fullName evidence="1">Uncharacterized protein</fullName>
    </submittedName>
</protein>